<dbReference type="PANTHER" id="PTHR35008">
    <property type="entry name" value="BLL4482 PROTEIN-RELATED"/>
    <property type="match status" value="1"/>
</dbReference>
<keyword evidence="3 6" id="KW-0479">Metal-binding</keyword>
<dbReference type="EMBL" id="JADIKF010000039">
    <property type="protein sequence ID" value="MBM7130496.1"/>
    <property type="molecule type" value="Genomic_DNA"/>
</dbReference>
<dbReference type="PANTHER" id="PTHR35008:SF4">
    <property type="entry name" value="BLL4482 PROTEIN"/>
    <property type="match status" value="1"/>
</dbReference>
<dbReference type="InterPro" id="IPR036909">
    <property type="entry name" value="Cyt_c-like_dom_sf"/>
</dbReference>
<sequence>MVIAAWWWHHQRSSVGPKAEDPAVAAAMKDAKVIARGRYLTLAGDCVSCHSVAGGQPYAGGRALLTPFGNIPVPNITPDPETGLGNWRFENFWRALHTGMGIGGEPLYPAFSYTSFTKITREDAVAIFAYLQTLPPVHQPPEPLGLRFPYNVRGALTAWRAMYFKSGTYQPDPKQSAAWNRGAYLVQGLGHCNECHAARDTWGGIDTRASLAGGEIPAQNWYAPDLSMQAHGGLHGWTGQDIVDLLKTGQSSKGVAFGPMADVVASSTQYLSDADLHAMADYLQSLPARQPQVDDALRVSSKAVADRGAAIYGQGCAACHGTDGQGVPGVYPPLDGNASVLEPIGVNATRAVLLGGFAPSTAANPRPYSMPPYAQQLSDADVAAVVTYIRQAWSNRVTPVLERDVIKYRHTPVD</sequence>
<feature type="domain" description="Cytochrome c" evidence="7">
    <location>
        <begin position="32"/>
        <end position="135"/>
    </location>
</feature>
<accession>A0ABS2KH69</accession>
<dbReference type="Proteomes" id="UP001430193">
    <property type="component" value="Unassembled WGS sequence"/>
</dbReference>
<protein>
    <submittedName>
        <fullName evidence="8">C-type cytochrome</fullName>
    </submittedName>
</protein>
<dbReference type="Gene3D" id="1.10.760.10">
    <property type="entry name" value="Cytochrome c-like domain"/>
    <property type="match status" value="3"/>
</dbReference>
<dbReference type="InterPro" id="IPR009056">
    <property type="entry name" value="Cyt_c-like_dom"/>
</dbReference>
<evidence type="ECO:0000256" key="5">
    <source>
        <dbReference type="ARBA" id="ARBA00023004"/>
    </source>
</evidence>
<name>A0ABS2KH69_9GAMM</name>
<reference evidence="8" key="1">
    <citation type="submission" date="2020-10" db="EMBL/GenBank/DDBJ databases">
        <title>Phylogeny of dyella-like bacteria.</title>
        <authorList>
            <person name="Fu J."/>
        </authorList>
    </citation>
    <scope>NUCLEOTIDE SEQUENCE</scope>
    <source>
        <strain evidence="8">DHON07</strain>
    </source>
</reference>
<feature type="domain" description="Cytochrome c" evidence="7">
    <location>
        <begin position="303"/>
        <end position="393"/>
    </location>
</feature>
<keyword evidence="5 6" id="KW-0408">Iron</keyword>
<gene>
    <name evidence="8" type="ORF">ISS99_13245</name>
</gene>
<keyword evidence="1" id="KW-0813">Transport</keyword>
<dbReference type="PIRSF" id="PIRSF000018">
    <property type="entry name" value="Mb_ADH_cyt_c"/>
    <property type="match status" value="1"/>
</dbReference>
<evidence type="ECO:0000313" key="8">
    <source>
        <dbReference type="EMBL" id="MBM7130496.1"/>
    </source>
</evidence>
<organism evidence="8 9">
    <name type="scientific">Dyella mobilis</name>
    <dbReference type="NCBI Taxonomy" id="1849582"/>
    <lineage>
        <taxon>Bacteria</taxon>
        <taxon>Pseudomonadati</taxon>
        <taxon>Pseudomonadota</taxon>
        <taxon>Gammaproteobacteria</taxon>
        <taxon>Lysobacterales</taxon>
        <taxon>Rhodanobacteraceae</taxon>
        <taxon>Dyella</taxon>
    </lineage>
</organism>
<evidence type="ECO:0000256" key="1">
    <source>
        <dbReference type="ARBA" id="ARBA00022448"/>
    </source>
</evidence>
<evidence type="ECO:0000256" key="4">
    <source>
        <dbReference type="ARBA" id="ARBA00022982"/>
    </source>
</evidence>
<keyword evidence="4" id="KW-0249">Electron transport</keyword>
<dbReference type="InterPro" id="IPR008168">
    <property type="entry name" value="Cyt_C_IC"/>
</dbReference>
<keyword evidence="9" id="KW-1185">Reference proteome</keyword>
<evidence type="ECO:0000256" key="2">
    <source>
        <dbReference type="ARBA" id="ARBA00022617"/>
    </source>
</evidence>
<evidence type="ECO:0000256" key="6">
    <source>
        <dbReference type="PROSITE-ProRule" id="PRU00433"/>
    </source>
</evidence>
<dbReference type="Pfam" id="PF00034">
    <property type="entry name" value="Cytochrom_C"/>
    <property type="match status" value="3"/>
</dbReference>
<comment type="caution">
    <text evidence="8">The sequence shown here is derived from an EMBL/GenBank/DDBJ whole genome shotgun (WGS) entry which is preliminary data.</text>
</comment>
<dbReference type="PRINTS" id="PR00605">
    <property type="entry name" value="CYTCHROMECIC"/>
</dbReference>
<dbReference type="InterPro" id="IPR051459">
    <property type="entry name" value="Cytochrome_c-type_DH"/>
</dbReference>
<dbReference type="PROSITE" id="PS51007">
    <property type="entry name" value="CYTC"/>
    <property type="match status" value="3"/>
</dbReference>
<keyword evidence="2 6" id="KW-0349">Heme</keyword>
<feature type="domain" description="Cytochrome c" evidence="7">
    <location>
        <begin position="177"/>
        <end position="287"/>
    </location>
</feature>
<evidence type="ECO:0000256" key="3">
    <source>
        <dbReference type="ARBA" id="ARBA00022723"/>
    </source>
</evidence>
<evidence type="ECO:0000259" key="7">
    <source>
        <dbReference type="PROSITE" id="PS51007"/>
    </source>
</evidence>
<proteinExistence type="predicted"/>
<dbReference type="InterPro" id="IPR014353">
    <property type="entry name" value="Membr-bd_ADH_cyt_c"/>
</dbReference>
<dbReference type="SUPFAM" id="SSF46626">
    <property type="entry name" value="Cytochrome c"/>
    <property type="match status" value="3"/>
</dbReference>
<evidence type="ECO:0000313" key="9">
    <source>
        <dbReference type="Proteomes" id="UP001430193"/>
    </source>
</evidence>